<dbReference type="Proteomes" id="UP000230903">
    <property type="component" value="Unassembled WGS sequence"/>
</dbReference>
<organism evidence="2 3">
    <name type="scientific">Candidatus Harrisonbacteria bacterium CG10_big_fil_rev_8_21_14_0_10_45_28</name>
    <dbReference type="NCBI Taxonomy" id="1974586"/>
    <lineage>
        <taxon>Bacteria</taxon>
        <taxon>Candidatus Harrisoniibacteriota</taxon>
    </lineage>
</organism>
<feature type="coiled-coil region" evidence="1">
    <location>
        <begin position="25"/>
        <end position="76"/>
    </location>
</feature>
<comment type="caution">
    <text evidence="2">The sequence shown here is derived from an EMBL/GenBank/DDBJ whole genome shotgun (WGS) entry which is preliminary data.</text>
</comment>
<evidence type="ECO:0000313" key="2">
    <source>
        <dbReference type="EMBL" id="PIR88249.1"/>
    </source>
</evidence>
<keyword evidence="1" id="KW-0175">Coiled coil</keyword>
<protein>
    <submittedName>
        <fullName evidence="2">Uncharacterized protein</fullName>
    </submittedName>
</protein>
<evidence type="ECO:0000313" key="3">
    <source>
        <dbReference type="Proteomes" id="UP000230903"/>
    </source>
</evidence>
<proteinExistence type="predicted"/>
<dbReference type="AlphaFoldDB" id="A0A2H0UPA3"/>
<sequence length="79" mass="9127">MPSKSKHQEILDAIGGLTIATGAAFDKVDKRFDRLEERLDEMKVDVYDTRKDIESLKKRSDKAEDHEHRIMALEKKVVT</sequence>
<reference evidence="3" key="1">
    <citation type="submission" date="2017-09" db="EMBL/GenBank/DDBJ databases">
        <title>Depth-based differentiation of microbial function through sediment-hosted aquifers and enrichment of novel symbionts in the deep terrestrial subsurface.</title>
        <authorList>
            <person name="Probst A.J."/>
            <person name="Ladd B."/>
            <person name="Jarett J.K."/>
            <person name="Geller-Mcgrath D.E."/>
            <person name="Sieber C.M.K."/>
            <person name="Emerson J.B."/>
            <person name="Anantharaman K."/>
            <person name="Thomas B.C."/>
            <person name="Malmstrom R."/>
            <person name="Stieglmeier M."/>
            <person name="Klingl A."/>
            <person name="Woyke T."/>
            <person name="Ryan C.M."/>
            <person name="Banfield J.F."/>
        </authorList>
    </citation>
    <scope>NUCLEOTIDE SEQUENCE [LARGE SCALE GENOMIC DNA]</scope>
</reference>
<name>A0A2H0UPA3_9BACT</name>
<dbReference type="Gene3D" id="3.90.20.10">
    <property type="match status" value="1"/>
</dbReference>
<accession>A0A2H0UPA3</accession>
<dbReference type="EMBL" id="PFBC01000005">
    <property type="protein sequence ID" value="PIR88249.1"/>
    <property type="molecule type" value="Genomic_DNA"/>
</dbReference>
<gene>
    <name evidence="2" type="ORF">COU10_00275</name>
</gene>
<evidence type="ECO:0000256" key="1">
    <source>
        <dbReference type="SAM" id="Coils"/>
    </source>
</evidence>